<protein>
    <recommendedName>
        <fullName evidence="3">F-box domain-containing protein</fullName>
    </recommendedName>
</protein>
<evidence type="ECO:0000313" key="1">
    <source>
        <dbReference type="EMBL" id="KAK7032503.1"/>
    </source>
</evidence>
<comment type="caution">
    <text evidence="1">The sequence shown here is derived from an EMBL/GenBank/DDBJ whole genome shotgun (WGS) entry which is preliminary data.</text>
</comment>
<proteinExistence type="predicted"/>
<organism evidence="1 2">
    <name type="scientific">Paramarasmius palmivorus</name>
    <dbReference type="NCBI Taxonomy" id="297713"/>
    <lineage>
        <taxon>Eukaryota</taxon>
        <taxon>Fungi</taxon>
        <taxon>Dikarya</taxon>
        <taxon>Basidiomycota</taxon>
        <taxon>Agaricomycotina</taxon>
        <taxon>Agaricomycetes</taxon>
        <taxon>Agaricomycetidae</taxon>
        <taxon>Agaricales</taxon>
        <taxon>Marasmiineae</taxon>
        <taxon>Marasmiaceae</taxon>
        <taxon>Paramarasmius</taxon>
    </lineage>
</organism>
<keyword evidence="2" id="KW-1185">Reference proteome</keyword>
<dbReference type="AlphaFoldDB" id="A0AAW0BZL8"/>
<evidence type="ECO:0000313" key="2">
    <source>
        <dbReference type="Proteomes" id="UP001383192"/>
    </source>
</evidence>
<dbReference type="Proteomes" id="UP001383192">
    <property type="component" value="Unassembled WGS sequence"/>
</dbReference>
<evidence type="ECO:0008006" key="3">
    <source>
        <dbReference type="Google" id="ProtNLM"/>
    </source>
</evidence>
<gene>
    <name evidence="1" type="ORF">VNI00_013072</name>
</gene>
<name>A0AAW0BZL8_9AGAR</name>
<reference evidence="1 2" key="1">
    <citation type="submission" date="2024-01" db="EMBL/GenBank/DDBJ databases">
        <title>A draft genome for a cacao thread blight-causing isolate of Paramarasmius palmivorus.</title>
        <authorList>
            <person name="Baruah I.K."/>
            <person name="Bukari Y."/>
            <person name="Amoako-Attah I."/>
            <person name="Meinhardt L.W."/>
            <person name="Bailey B.A."/>
            <person name="Cohen S.P."/>
        </authorList>
    </citation>
    <scope>NUCLEOTIDE SEQUENCE [LARGE SCALE GENOMIC DNA]</scope>
    <source>
        <strain evidence="1 2">GH-12</strain>
    </source>
</reference>
<sequence length="380" mass="42917">MPQNYKLDPSSPTMANIESLPVELLLMIVNEVKADGGLKALRLVNPVFCMLVEPLLFTTVTFDSQGKYKIGTSLDMLKSISNPHSRIAPYVQKLVIRCFDRLFSGDYRHVAEYGFVDVHQIQQEFDTYLHSAVRCLPRLASIRVSSGSASLSPTELWTALRTEKVHLKEITIWSRMEPSFLEYLDSFSGIEELSIRRAWASPEMHADRDIADRLTSIIPKHKDTLRKLAVTAAEEGPWSFGIRNAGGYAQCSKLQSLEVSMNCDDIMINDPHDSLAASLGVASQLPELTSLCLCTADSRNWGGSWGWMSQQHEPLTITLMVNGIVHFLLPDDFRREIAVEIDGQVYKVGDEEASRPSHYSPTLDVEEVRRRQWEKHRSCF</sequence>
<dbReference type="EMBL" id="JAYKXP010000064">
    <property type="protein sequence ID" value="KAK7032503.1"/>
    <property type="molecule type" value="Genomic_DNA"/>
</dbReference>
<accession>A0AAW0BZL8</accession>